<evidence type="ECO:0000259" key="2">
    <source>
        <dbReference type="Pfam" id="PF04235"/>
    </source>
</evidence>
<reference evidence="3 4" key="1">
    <citation type="submission" date="2024-10" db="EMBL/GenBank/DDBJ databases">
        <authorList>
            <person name="Topkara A.R."/>
            <person name="Saygin H."/>
        </authorList>
    </citation>
    <scope>NUCLEOTIDE SEQUENCE [LARGE SCALE GENOMIC DNA]</scope>
    <source>
        <strain evidence="3 4">M3C6</strain>
    </source>
</reference>
<dbReference type="PANTHER" id="PTHR30590:SF2">
    <property type="entry name" value="INNER MEMBRANE PROTEIN"/>
    <property type="match status" value="1"/>
</dbReference>
<dbReference type="EMBL" id="JBICRM010000033">
    <property type="protein sequence ID" value="MFG1709069.1"/>
    <property type="molecule type" value="Genomic_DNA"/>
</dbReference>
<gene>
    <name evidence="3" type="ORF">ACFLIM_38350</name>
</gene>
<keyword evidence="1" id="KW-0472">Membrane</keyword>
<accession>A0ABW7ANT6</accession>
<dbReference type="RefSeq" id="WP_393173617.1">
    <property type="nucleotide sequence ID" value="NZ_JBICRM010000033.1"/>
</dbReference>
<name>A0ABW7ANT6_9ACTN</name>
<sequence>MLGGQSHTWSMTTVYLIAAAILTTQWLWSTLWLRRYRHGPLEWLWRWATWARRPPLLDLANRPRPR</sequence>
<keyword evidence="1" id="KW-0812">Transmembrane</keyword>
<evidence type="ECO:0000256" key="1">
    <source>
        <dbReference type="SAM" id="Phobius"/>
    </source>
</evidence>
<evidence type="ECO:0000313" key="4">
    <source>
        <dbReference type="Proteomes" id="UP001603978"/>
    </source>
</evidence>
<dbReference type="Pfam" id="PF04235">
    <property type="entry name" value="DUF418"/>
    <property type="match status" value="1"/>
</dbReference>
<dbReference type="InterPro" id="IPR052529">
    <property type="entry name" value="Bact_Transport_Assoc"/>
</dbReference>
<dbReference type="PANTHER" id="PTHR30590">
    <property type="entry name" value="INNER MEMBRANE PROTEIN"/>
    <property type="match status" value="1"/>
</dbReference>
<protein>
    <submittedName>
        <fullName evidence="3">DUF418 domain-containing protein</fullName>
    </submittedName>
</protein>
<keyword evidence="1" id="KW-1133">Transmembrane helix</keyword>
<feature type="domain" description="DUF418" evidence="2">
    <location>
        <begin position="7"/>
        <end position="51"/>
    </location>
</feature>
<evidence type="ECO:0000313" key="3">
    <source>
        <dbReference type="EMBL" id="MFG1709069.1"/>
    </source>
</evidence>
<keyword evidence="4" id="KW-1185">Reference proteome</keyword>
<proteinExistence type="predicted"/>
<dbReference type="Proteomes" id="UP001603978">
    <property type="component" value="Unassembled WGS sequence"/>
</dbReference>
<dbReference type="InterPro" id="IPR007349">
    <property type="entry name" value="DUF418"/>
</dbReference>
<comment type="caution">
    <text evidence="3">The sequence shown here is derived from an EMBL/GenBank/DDBJ whole genome shotgun (WGS) entry which is preliminary data.</text>
</comment>
<feature type="transmembrane region" description="Helical" evidence="1">
    <location>
        <begin position="12"/>
        <end position="33"/>
    </location>
</feature>
<organism evidence="3 4">
    <name type="scientific">Nonomuraea marmarensis</name>
    <dbReference type="NCBI Taxonomy" id="3351344"/>
    <lineage>
        <taxon>Bacteria</taxon>
        <taxon>Bacillati</taxon>
        <taxon>Actinomycetota</taxon>
        <taxon>Actinomycetes</taxon>
        <taxon>Streptosporangiales</taxon>
        <taxon>Streptosporangiaceae</taxon>
        <taxon>Nonomuraea</taxon>
    </lineage>
</organism>